<dbReference type="PROSITE" id="PS51077">
    <property type="entry name" value="HTH_ICLR"/>
    <property type="match status" value="1"/>
</dbReference>
<comment type="caution">
    <text evidence="6">The sequence shown here is derived from an EMBL/GenBank/DDBJ whole genome shotgun (WGS) entry which is preliminary data.</text>
</comment>
<dbReference type="Proteomes" id="UP000292302">
    <property type="component" value="Unassembled WGS sequence"/>
</dbReference>
<dbReference type="Gene3D" id="3.30.450.40">
    <property type="match status" value="2"/>
</dbReference>
<dbReference type="AlphaFoldDB" id="A0A4Q9QLM1"/>
<dbReference type="InterPro" id="IPR029016">
    <property type="entry name" value="GAF-like_dom_sf"/>
</dbReference>
<keyword evidence="7" id="KW-1185">Reference proteome</keyword>
<evidence type="ECO:0000259" key="4">
    <source>
        <dbReference type="PROSITE" id="PS51077"/>
    </source>
</evidence>
<accession>A0A4Q9QLM1</accession>
<dbReference type="GO" id="GO:0045892">
    <property type="term" value="P:negative regulation of DNA-templated transcription"/>
    <property type="evidence" value="ECO:0007669"/>
    <property type="project" value="TreeGrafter"/>
</dbReference>
<dbReference type="Pfam" id="PF01614">
    <property type="entry name" value="IclR_C"/>
    <property type="match status" value="2"/>
</dbReference>
<keyword evidence="2" id="KW-0238">DNA-binding</keyword>
<dbReference type="InterPro" id="IPR005471">
    <property type="entry name" value="Tscrpt_reg_IclR_N"/>
</dbReference>
<keyword evidence="1" id="KW-0805">Transcription regulation</keyword>
<evidence type="ECO:0000256" key="2">
    <source>
        <dbReference type="ARBA" id="ARBA00023125"/>
    </source>
</evidence>
<proteinExistence type="predicted"/>
<dbReference type="EMBL" id="QJUI01000008">
    <property type="protein sequence ID" value="TBU80176.1"/>
    <property type="molecule type" value="Genomic_DNA"/>
</dbReference>
<dbReference type="PANTHER" id="PTHR30136">
    <property type="entry name" value="HELIX-TURN-HELIX TRANSCRIPTIONAL REGULATOR, ICLR FAMILY"/>
    <property type="match status" value="1"/>
</dbReference>
<dbReference type="PROSITE" id="PS51078">
    <property type="entry name" value="ICLR_ED"/>
    <property type="match status" value="1"/>
</dbReference>
<evidence type="ECO:0000259" key="5">
    <source>
        <dbReference type="PROSITE" id="PS51078"/>
    </source>
</evidence>
<dbReference type="InterPro" id="IPR050707">
    <property type="entry name" value="HTH_MetabolicPath_Reg"/>
</dbReference>
<dbReference type="Gene3D" id="1.10.10.10">
    <property type="entry name" value="Winged helix-like DNA-binding domain superfamily/Winged helix DNA-binding domain"/>
    <property type="match status" value="1"/>
</dbReference>
<sequence>MTKNRVEAVDRALSIVGAFANGPSRLNLRDLAEKTGLYKSTILRLCGSLEHFGYLVRDEHGAFRLGPTIGQLGSLYRRELGDLIRPSLRQLAEELNETASFYVREGDVRVCLLRQNSNQEIRHHLEEGVRLPLQRGAAGQVLLAFAGEQGEVMELIRQRGYHLSLGERAPDVAAIAVPLCLPDGSLRGALSVSGLKSRFDEAFQARAVERLKEEATRLTRQIANE</sequence>
<protein>
    <submittedName>
        <fullName evidence="6">IclR family transcriptional regulator</fullName>
    </submittedName>
</protein>
<evidence type="ECO:0000256" key="3">
    <source>
        <dbReference type="ARBA" id="ARBA00023163"/>
    </source>
</evidence>
<dbReference type="SUPFAM" id="SSF55781">
    <property type="entry name" value="GAF domain-like"/>
    <property type="match status" value="1"/>
</dbReference>
<dbReference type="Pfam" id="PF09339">
    <property type="entry name" value="HTH_IclR"/>
    <property type="match status" value="1"/>
</dbReference>
<dbReference type="InterPro" id="IPR036388">
    <property type="entry name" value="WH-like_DNA-bd_sf"/>
</dbReference>
<evidence type="ECO:0000313" key="7">
    <source>
        <dbReference type="Proteomes" id="UP000292302"/>
    </source>
</evidence>
<reference evidence="6 7" key="1">
    <citation type="submission" date="2018-06" db="EMBL/GenBank/DDBJ databases">
        <title>Three novel Pseudomonas species isolated from symptomatic oak.</title>
        <authorList>
            <person name="Bueno-Gonzalez V."/>
            <person name="Brady C."/>
        </authorList>
    </citation>
    <scope>NUCLEOTIDE SEQUENCE [LARGE SCALE GENOMIC DNA]</scope>
    <source>
        <strain evidence="6 7">P9A</strain>
    </source>
</reference>
<name>A0A4Q9QLM1_9GAMM</name>
<dbReference type="GO" id="GO:0003677">
    <property type="term" value="F:DNA binding"/>
    <property type="evidence" value="ECO:0007669"/>
    <property type="project" value="UniProtKB-KW"/>
</dbReference>
<dbReference type="PANTHER" id="PTHR30136:SF39">
    <property type="entry name" value="TRANSCRIPTIONAL REGULATORY PROTEIN"/>
    <property type="match status" value="1"/>
</dbReference>
<dbReference type="InterPro" id="IPR036390">
    <property type="entry name" value="WH_DNA-bd_sf"/>
</dbReference>
<feature type="domain" description="HTH iclR-type" evidence="4">
    <location>
        <begin position="6"/>
        <end position="67"/>
    </location>
</feature>
<gene>
    <name evidence="6" type="ORF">DNK06_10370</name>
</gene>
<evidence type="ECO:0000313" key="6">
    <source>
        <dbReference type="EMBL" id="TBU80176.1"/>
    </source>
</evidence>
<organism evidence="6 7">
    <name type="scientific">Phytopseudomonas daroniae</name>
    <dbReference type="NCBI Taxonomy" id="2487519"/>
    <lineage>
        <taxon>Bacteria</taxon>
        <taxon>Pseudomonadati</taxon>
        <taxon>Pseudomonadota</taxon>
        <taxon>Gammaproteobacteria</taxon>
        <taxon>Pseudomonadales</taxon>
        <taxon>Pseudomonadaceae</taxon>
        <taxon>Phytopseudomonas</taxon>
    </lineage>
</organism>
<dbReference type="InterPro" id="IPR014757">
    <property type="entry name" value="Tscrpt_reg_IclR_C"/>
</dbReference>
<evidence type="ECO:0000256" key="1">
    <source>
        <dbReference type="ARBA" id="ARBA00023015"/>
    </source>
</evidence>
<dbReference type="SUPFAM" id="SSF46785">
    <property type="entry name" value="Winged helix' DNA-binding domain"/>
    <property type="match status" value="1"/>
</dbReference>
<feature type="domain" description="IclR-ED" evidence="5">
    <location>
        <begin position="68"/>
        <end position="224"/>
    </location>
</feature>
<dbReference type="SMART" id="SM00346">
    <property type="entry name" value="HTH_ICLR"/>
    <property type="match status" value="1"/>
</dbReference>
<keyword evidence="3" id="KW-0804">Transcription</keyword>
<dbReference type="GO" id="GO:0003700">
    <property type="term" value="F:DNA-binding transcription factor activity"/>
    <property type="evidence" value="ECO:0007669"/>
    <property type="project" value="TreeGrafter"/>
</dbReference>
<dbReference type="OrthoDB" id="6166718at2"/>
<dbReference type="RefSeq" id="WP_131179961.1">
    <property type="nucleotide sequence ID" value="NZ_QJUI01000008.1"/>
</dbReference>